<accession>A0A7S3VJE7</accession>
<name>A0A7S3VJE7_DUNTE</name>
<dbReference type="InterPro" id="IPR011600">
    <property type="entry name" value="Pept_C14_caspase"/>
</dbReference>
<sequence>MHSFCGIVLHLSGSVLDLQYHGVCKPGKPFVWKKGRHERFKSTSGGTVVSFSACQDSQVAADTHLMSGTAHTGAATYAFIQAVEAGGPYQTYGQVLQRMHFSLTKLGGKSPLSGKGGEILGGLLSMATGMDLPGGGGQTPVLSCNQPLSADTTPLMI</sequence>
<feature type="signal peptide" evidence="2">
    <location>
        <begin position="1"/>
        <end position="17"/>
    </location>
</feature>
<protein>
    <recommendedName>
        <fullName evidence="3">Peptidase C14 caspase domain-containing protein</fullName>
    </recommendedName>
</protein>
<dbReference type="Pfam" id="PF00656">
    <property type="entry name" value="Peptidase_C14"/>
    <property type="match status" value="1"/>
</dbReference>
<dbReference type="PANTHER" id="PTHR48104:SF30">
    <property type="entry name" value="METACASPASE-1"/>
    <property type="match status" value="1"/>
</dbReference>
<keyword evidence="2" id="KW-0732">Signal</keyword>
<dbReference type="AlphaFoldDB" id="A0A7S3VJE7"/>
<dbReference type="GO" id="GO:0005737">
    <property type="term" value="C:cytoplasm"/>
    <property type="evidence" value="ECO:0007669"/>
    <property type="project" value="TreeGrafter"/>
</dbReference>
<dbReference type="EMBL" id="HBIP01008377">
    <property type="protein sequence ID" value="CAE0489490.1"/>
    <property type="molecule type" value="Transcribed_RNA"/>
</dbReference>
<dbReference type="GO" id="GO:0006508">
    <property type="term" value="P:proteolysis"/>
    <property type="evidence" value="ECO:0007669"/>
    <property type="project" value="InterPro"/>
</dbReference>
<dbReference type="GO" id="GO:0004197">
    <property type="term" value="F:cysteine-type endopeptidase activity"/>
    <property type="evidence" value="ECO:0007669"/>
    <property type="project" value="InterPro"/>
</dbReference>
<evidence type="ECO:0000256" key="2">
    <source>
        <dbReference type="SAM" id="SignalP"/>
    </source>
</evidence>
<feature type="domain" description="Peptidase C14 caspase" evidence="3">
    <location>
        <begin position="24"/>
        <end position="144"/>
    </location>
</feature>
<dbReference type="InterPro" id="IPR050452">
    <property type="entry name" value="Metacaspase"/>
</dbReference>
<evidence type="ECO:0000313" key="4">
    <source>
        <dbReference type="EMBL" id="CAE0489490.1"/>
    </source>
</evidence>
<organism evidence="4">
    <name type="scientific">Dunaliella tertiolecta</name>
    <name type="common">Green alga</name>
    <dbReference type="NCBI Taxonomy" id="3047"/>
    <lineage>
        <taxon>Eukaryota</taxon>
        <taxon>Viridiplantae</taxon>
        <taxon>Chlorophyta</taxon>
        <taxon>core chlorophytes</taxon>
        <taxon>Chlorophyceae</taxon>
        <taxon>CS clade</taxon>
        <taxon>Chlamydomonadales</taxon>
        <taxon>Dunaliellaceae</taxon>
        <taxon>Dunaliella</taxon>
    </lineage>
</organism>
<proteinExistence type="inferred from homology"/>
<reference evidence="4" key="1">
    <citation type="submission" date="2021-01" db="EMBL/GenBank/DDBJ databases">
        <authorList>
            <person name="Corre E."/>
            <person name="Pelletier E."/>
            <person name="Niang G."/>
            <person name="Scheremetjew M."/>
            <person name="Finn R."/>
            <person name="Kale V."/>
            <person name="Holt S."/>
            <person name="Cochrane G."/>
            <person name="Meng A."/>
            <person name="Brown T."/>
            <person name="Cohen L."/>
        </authorList>
    </citation>
    <scope>NUCLEOTIDE SEQUENCE</scope>
    <source>
        <strain evidence="4">CCMP1320</strain>
    </source>
</reference>
<dbReference type="Gene3D" id="3.40.50.12660">
    <property type="match status" value="1"/>
</dbReference>
<dbReference type="PANTHER" id="PTHR48104">
    <property type="entry name" value="METACASPASE-4"/>
    <property type="match status" value="1"/>
</dbReference>
<comment type="similarity">
    <text evidence="1">Belongs to the peptidase C14B family.</text>
</comment>
<evidence type="ECO:0000256" key="1">
    <source>
        <dbReference type="ARBA" id="ARBA00009005"/>
    </source>
</evidence>
<feature type="chain" id="PRO_5031168929" description="Peptidase C14 caspase domain-containing protein" evidence="2">
    <location>
        <begin position="18"/>
        <end position="157"/>
    </location>
</feature>
<evidence type="ECO:0000259" key="3">
    <source>
        <dbReference type="Pfam" id="PF00656"/>
    </source>
</evidence>
<gene>
    <name evidence="4" type="ORF">DTER00134_LOCUS4561</name>
</gene>